<dbReference type="Gene3D" id="3.80.10.10">
    <property type="entry name" value="Ribonuclease Inhibitor"/>
    <property type="match status" value="1"/>
</dbReference>
<accession>A0A8H4QM28</accession>
<dbReference type="AlphaFoldDB" id="A0A8H4QM28"/>
<dbReference type="EMBL" id="JAACJL010000047">
    <property type="protein sequence ID" value="KAF4612787.1"/>
    <property type="molecule type" value="Genomic_DNA"/>
</dbReference>
<gene>
    <name evidence="1" type="ORF">D9613_011764</name>
</gene>
<name>A0A8H4QM28_9AGAR</name>
<proteinExistence type="predicted"/>
<dbReference type="Proteomes" id="UP000521872">
    <property type="component" value="Unassembled WGS sequence"/>
</dbReference>
<keyword evidence="2" id="KW-1185">Reference proteome</keyword>
<protein>
    <submittedName>
        <fullName evidence="1">Uncharacterized protein</fullName>
    </submittedName>
</protein>
<organism evidence="1 2">
    <name type="scientific">Agrocybe pediades</name>
    <dbReference type="NCBI Taxonomy" id="84607"/>
    <lineage>
        <taxon>Eukaryota</taxon>
        <taxon>Fungi</taxon>
        <taxon>Dikarya</taxon>
        <taxon>Basidiomycota</taxon>
        <taxon>Agaricomycotina</taxon>
        <taxon>Agaricomycetes</taxon>
        <taxon>Agaricomycetidae</taxon>
        <taxon>Agaricales</taxon>
        <taxon>Agaricineae</taxon>
        <taxon>Strophariaceae</taxon>
        <taxon>Agrocybe</taxon>
    </lineage>
</organism>
<comment type="caution">
    <text evidence="1">The sequence shown here is derived from an EMBL/GenBank/DDBJ whole genome shotgun (WGS) entry which is preliminary data.</text>
</comment>
<evidence type="ECO:0000313" key="1">
    <source>
        <dbReference type="EMBL" id="KAF4612787.1"/>
    </source>
</evidence>
<reference evidence="1 2" key="1">
    <citation type="submission" date="2019-12" db="EMBL/GenBank/DDBJ databases">
        <authorList>
            <person name="Floudas D."/>
            <person name="Bentzer J."/>
            <person name="Ahren D."/>
            <person name="Johansson T."/>
            <person name="Persson P."/>
            <person name="Tunlid A."/>
        </authorList>
    </citation>
    <scope>NUCLEOTIDE SEQUENCE [LARGE SCALE GENOMIC DNA]</scope>
    <source>
        <strain evidence="1 2">CBS 102.39</strain>
    </source>
</reference>
<evidence type="ECO:0000313" key="2">
    <source>
        <dbReference type="Proteomes" id="UP000521872"/>
    </source>
</evidence>
<dbReference type="InterPro" id="IPR032675">
    <property type="entry name" value="LRR_dom_sf"/>
</dbReference>
<sequence length="477" mass="52861">MPDYLKPLVDDKNPFYCPSIPAAAYLTSVRNRIQANGSTGFEHLNLSQAFARVLGQSSRGANFDGEKATSSDWIFGDSFSTGHEWFSSPSPVQDDLPPYSPIAGPRRAKLEGLAITDVAATARDDLKRKNLFSDLGAPPKYARSIQSVHESSFDLDIHPETLHFSQSIASSPLQNGNLARPQALDEDKNSSLIAKLDTILPGIRLKERLSAFIDGTPQDLMDYLAKNGYINERTLQVFRLSSVRRIAFAPSIFDENGLNLSGSEVYSVFDNRENFLSLHELSFTGVRIKHSDLLYIHHLPCLSILTLEKSGIGNEGVFLLVSLKNTLTRLSLAVNPDIDNDAVPAIILLHRLCFLSIMDTSIDMIGLRRLAQHMDESEQIMDIEIPFACEVYVDEVHTKYLVNPLPPLITNPNACSQLTTAALQRNLEAHAACNPAIVPSGTRSELVQRLSDLLTMRRLDMLVMSMLEGNEISVRKE</sequence>
<dbReference type="SUPFAM" id="SSF52047">
    <property type="entry name" value="RNI-like"/>
    <property type="match status" value="1"/>
</dbReference>